<dbReference type="SMART" id="SM00209">
    <property type="entry name" value="TSP1"/>
    <property type="match status" value="25"/>
</dbReference>
<evidence type="ECO:0000256" key="7">
    <source>
        <dbReference type="ARBA" id="ARBA00022989"/>
    </source>
</evidence>
<dbReference type="PRINTS" id="PR00258">
    <property type="entry name" value="SPERACTRCPTR"/>
</dbReference>
<dbReference type="Pfam" id="PF00090">
    <property type="entry name" value="TSP_1"/>
    <property type="match status" value="25"/>
</dbReference>
<dbReference type="GeneID" id="106151455"/>
<keyword evidence="5" id="KW-0732">Signal</keyword>
<dbReference type="SUPFAM" id="SSF82895">
    <property type="entry name" value="TSP-1 type 1 repeat"/>
    <property type="match status" value="25"/>
</dbReference>
<evidence type="ECO:0000313" key="14">
    <source>
        <dbReference type="RefSeq" id="XP_013380180.1"/>
    </source>
</evidence>
<dbReference type="InterPro" id="IPR000884">
    <property type="entry name" value="TSP1_rpt"/>
</dbReference>
<gene>
    <name evidence="14" type="primary">LOC106151455</name>
</gene>
<dbReference type="FunFam" id="2.20.100.10:FF:000001">
    <property type="entry name" value="semaphorin-5A isoform X1"/>
    <property type="match status" value="3"/>
</dbReference>
<evidence type="ECO:0000256" key="3">
    <source>
        <dbReference type="ARBA" id="ARBA00022525"/>
    </source>
</evidence>
<protein>
    <submittedName>
        <fullName evidence="14">SCO-spondin</fullName>
    </submittedName>
</protein>
<sequence length="1643" mass="182481">MDCSMKGSTPVWSAWASWSQCSSSCGEGWRQRSRYCVNSNTSRETDVRNCYGPDVEYQICGEKHKACPHWKPWSEWSMCTSSTTCGRGYSVRSRICAPSGNSTACLGPSEDSTICMEIDCTAPVRLVNQLSYGEGAVEVYHGKAGWQNVCSDGWDIFDAHVVCKQLGFAGASNSTGVVFEESEKNRPQRSVPYGLSMVDCAGNETTLQSCPHDVIKRRTCSSNKAAFVSCVVDGGWSSWSAWGPCYTCAAGMYARGRECNHPPPLRGGTPCLGPQQQETAMAVSWLAWEAWSSCSVSCGGGTRSRTRECSAAIFDNVCDGRSWEESPCNEMPCPLPGTWTSWLDCDATCGGGTQFRLRKCMEGFQNNERCDNTNAPYIYDFKECNTELCPVPGTWTSWLDCDATCGGGTQFRLRKCMEGFQNNERCDNTNAPYIYDFKECNTELCPVIGHWVGPYWSSWFPCSQSCDGGTQMRMRNCSIDETEGWNNCTDDNFETRICNNFSCPVDAHWRSWSEWLSCDVSCGTGMEIRIRQCIPGLNGNTDCEGDGVEARECSLTPCQYVSKWLGWSEWQRCTVSCGGGRHRRYRECDRYKGEPCVGSAVEEGVCNDIACPLPGSWSHWFACSVTCGGGSRYRVRKCMEDWEYPANDTVCEKGSGGYAHQFKACNTQPCPILGTWKGQDWSNWFPCSLSCGGGNQFRVRDCTIGANGNNCTEGRIQNRVCNPETCPVEPFWSDWSAWDGCTSSCGDDGWQSRYRQCVMPVSGNGSACEGKAKEERICNRVPCPGPGEWSHWFKCDKTCGRGAQFRVRKCIPGEDMAGVWESVDWSRWFECSATCDGGRQFRVRNCAIEGTFNNCTEDRIQYRECNTRMCPIQGYWAMWSAWLSCDATCDTGTQLRVRQCVEGESGSENCRGSAMIGRDCKLKDCEIKVKWGPWSLWGDCYVSCGGGVRVRQRQCEGTIPGGITCTGKSLDVDICNQELCPVYGMWQGWSGWFPCTASCGGGEQMRVRDCYVNGTDFTNCTTDNIERRSCNQEPCPAANDWTAWFSCDASCGGGIQYRVRNCALTSMGDSDDCASSVESRTCNEHPCPIESSWLSWSEWSACNATCGVGQAFRSRTCHGTTQRGDECQGQSLEHRLCETNPCPVPGRWSEWSLWSSCNVTCAGGKQRRYRICTKALRTDTDCVGPTEQFNVCNQRPCPVHGTFGPWSSWNNCTAFCGGGVQWRNRSCYVENDGLGEWSTCSTTCGGGSQWRYKLDPTCTDCRDRETRPCNIHLCPVDGVFTKWSSWSECSVPCGNGTRSRYRTCEGPLFGGKSCVGAFVENDICNAKNPDCFVDGVWNPWTQWSNCPVTCGGGVRVRTRTCTGPLYGGLDCIGDSTDNQTCANKTCMGNWETWEPWSRCSVTCGGGTRHRSRTCTETTHGKFTLPCGGDHTEFQVCHNFTCEPATSCSAWFHRGLSVTAVAPIDIDEDGDIFHVKCRIEDGKYLETKITHRLANQAIRISNYEGAGEWRSEITYSPFAQVKQIAKLVDRSTKCRQFISWKCKSAVIHNPYSNLTATYWTNRHNQQMLYWGGAPHYSKMCACGVKNTCDVSGTVCNCDANDNVWRVDDGYITHKPDLPVTKIFAGDTGASNEEGYYQLGPLICV</sequence>
<organism evidence="13 14">
    <name type="scientific">Lingula anatina</name>
    <name type="common">Brachiopod</name>
    <name type="synonym">Lingula unguis</name>
    <dbReference type="NCBI Taxonomy" id="7574"/>
    <lineage>
        <taxon>Eukaryota</taxon>
        <taxon>Metazoa</taxon>
        <taxon>Spiralia</taxon>
        <taxon>Lophotrochozoa</taxon>
        <taxon>Brachiopoda</taxon>
        <taxon>Linguliformea</taxon>
        <taxon>Lingulata</taxon>
        <taxon>Lingulida</taxon>
        <taxon>Linguloidea</taxon>
        <taxon>Lingulidae</taxon>
        <taxon>Lingula</taxon>
    </lineage>
</organism>
<dbReference type="PANTHER" id="PTHR22906:SF43">
    <property type="entry name" value="PROPERDIN"/>
    <property type="match status" value="1"/>
</dbReference>
<dbReference type="InterPro" id="IPR036772">
    <property type="entry name" value="SRCR-like_dom_sf"/>
</dbReference>
<dbReference type="InterPro" id="IPR001190">
    <property type="entry name" value="SRCR"/>
</dbReference>
<evidence type="ECO:0000256" key="1">
    <source>
        <dbReference type="ARBA" id="ARBA00004167"/>
    </source>
</evidence>
<evidence type="ECO:0000256" key="4">
    <source>
        <dbReference type="ARBA" id="ARBA00022692"/>
    </source>
</evidence>
<dbReference type="Proteomes" id="UP000085678">
    <property type="component" value="Unplaced"/>
</dbReference>
<dbReference type="KEGG" id="lak:106151455"/>
<feature type="domain" description="SRCR" evidence="12">
    <location>
        <begin position="124"/>
        <end position="231"/>
    </location>
</feature>
<accession>A0A1S3H227</accession>
<evidence type="ECO:0000256" key="10">
    <source>
        <dbReference type="ARBA" id="ARBA00023180"/>
    </source>
</evidence>
<evidence type="ECO:0000313" key="13">
    <source>
        <dbReference type="Proteomes" id="UP000085678"/>
    </source>
</evidence>
<dbReference type="PROSITE" id="PS50287">
    <property type="entry name" value="SRCR_2"/>
    <property type="match status" value="1"/>
</dbReference>
<keyword evidence="7" id="KW-1133">Transmembrane helix</keyword>
<dbReference type="FunFam" id="3.10.250.10:FF:000016">
    <property type="entry name" value="Scavenger receptor cysteine-rich protein type 12"/>
    <property type="match status" value="1"/>
</dbReference>
<keyword evidence="4" id="KW-0812">Transmembrane</keyword>
<reference evidence="14" key="1">
    <citation type="submission" date="2025-08" db="UniProtKB">
        <authorList>
            <consortium name="RefSeq"/>
        </authorList>
    </citation>
    <scope>IDENTIFICATION</scope>
    <source>
        <tissue evidence="14">Gonads</tissue>
    </source>
</reference>
<dbReference type="InterPro" id="IPR052065">
    <property type="entry name" value="Compl_asym_regulator"/>
</dbReference>
<evidence type="ECO:0000256" key="11">
    <source>
        <dbReference type="PROSITE-ProRule" id="PRU00196"/>
    </source>
</evidence>
<comment type="caution">
    <text evidence="11">Lacks conserved residue(s) required for the propagation of feature annotation.</text>
</comment>
<feature type="disulfide bond" evidence="11">
    <location>
        <begin position="200"/>
        <end position="210"/>
    </location>
</feature>
<dbReference type="SMART" id="SM00202">
    <property type="entry name" value="SR"/>
    <property type="match status" value="1"/>
</dbReference>
<evidence type="ECO:0000256" key="6">
    <source>
        <dbReference type="ARBA" id="ARBA00022737"/>
    </source>
</evidence>
<keyword evidence="13" id="KW-1185">Reference proteome</keyword>
<dbReference type="Gene3D" id="2.20.100.10">
    <property type="entry name" value="Thrombospondin type-1 (TSP1) repeat"/>
    <property type="match status" value="25"/>
</dbReference>
<name>A0A1S3H227_LINAN</name>
<proteinExistence type="predicted"/>
<dbReference type="OrthoDB" id="6273859at2759"/>
<evidence type="ECO:0000256" key="9">
    <source>
        <dbReference type="ARBA" id="ARBA00023157"/>
    </source>
</evidence>
<keyword evidence="9 11" id="KW-1015">Disulfide bond</keyword>
<keyword evidence="6" id="KW-0677">Repeat</keyword>
<keyword evidence="10" id="KW-0325">Glycoprotein</keyword>
<comment type="subcellular location">
    <subcellularLocation>
        <location evidence="1">Membrane</location>
        <topology evidence="1">Single-pass membrane protein</topology>
    </subcellularLocation>
    <subcellularLocation>
        <location evidence="2">Secreted</location>
    </subcellularLocation>
</comment>
<dbReference type="InParanoid" id="A0A1S3H227"/>
<dbReference type="RefSeq" id="XP_013380180.1">
    <property type="nucleotide sequence ID" value="XM_013524726.1"/>
</dbReference>
<evidence type="ECO:0000256" key="2">
    <source>
        <dbReference type="ARBA" id="ARBA00004613"/>
    </source>
</evidence>
<dbReference type="SUPFAM" id="SSF56487">
    <property type="entry name" value="SRCR-like"/>
    <property type="match status" value="1"/>
</dbReference>
<keyword evidence="8" id="KW-0472">Membrane</keyword>
<dbReference type="Pfam" id="PF00530">
    <property type="entry name" value="SRCR"/>
    <property type="match status" value="1"/>
</dbReference>
<dbReference type="Gene3D" id="2.60.120.1000">
    <property type="match status" value="1"/>
</dbReference>
<dbReference type="PANTHER" id="PTHR22906">
    <property type="entry name" value="PROPERDIN"/>
    <property type="match status" value="1"/>
</dbReference>
<evidence type="ECO:0000256" key="5">
    <source>
        <dbReference type="ARBA" id="ARBA00022729"/>
    </source>
</evidence>
<dbReference type="Gene3D" id="3.10.250.10">
    <property type="entry name" value="SRCR-like domain"/>
    <property type="match status" value="1"/>
</dbReference>
<dbReference type="InterPro" id="IPR036383">
    <property type="entry name" value="TSP1_rpt_sf"/>
</dbReference>
<evidence type="ECO:0000259" key="12">
    <source>
        <dbReference type="PROSITE" id="PS50287"/>
    </source>
</evidence>
<evidence type="ECO:0000256" key="8">
    <source>
        <dbReference type="ARBA" id="ARBA00023136"/>
    </source>
</evidence>
<dbReference type="PROSITE" id="PS50092">
    <property type="entry name" value="TSP1"/>
    <property type="match status" value="23"/>
</dbReference>
<keyword evidence="3" id="KW-0964">Secreted</keyword>
<dbReference type="GO" id="GO:0016020">
    <property type="term" value="C:membrane"/>
    <property type="evidence" value="ECO:0007669"/>
    <property type="project" value="UniProtKB-SubCell"/>
</dbReference>